<keyword evidence="2" id="KW-0699">rRNA-binding</keyword>
<feature type="domain" description="EngC GTPase" evidence="3">
    <location>
        <begin position="208"/>
        <end position="359"/>
    </location>
</feature>
<feature type="binding site" evidence="2">
    <location>
        <begin position="248"/>
        <end position="251"/>
    </location>
    <ligand>
        <name>GTP</name>
        <dbReference type="ChEBI" id="CHEBI:37565"/>
    </ligand>
</feature>
<feature type="binding site" evidence="2">
    <location>
        <position position="384"/>
    </location>
    <ligand>
        <name>Zn(2+)</name>
        <dbReference type="ChEBI" id="CHEBI:29105"/>
    </ligand>
</feature>
<keyword evidence="2" id="KW-0862">Zinc</keyword>
<feature type="binding site" evidence="2">
    <location>
        <position position="397"/>
    </location>
    <ligand>
        <name>Zn(2+)</name>
        <dbReference type="ChEBI" id="CHEBI:29105"/>
    </ligand>
</feature>
<evidence type="ECO:0000256" key="2">
    <source>
        <dbReference type="HAMAP-Rule" id="MF_01820"/>
    </source>
</evidence>
<dbReference type="InterPro" id="IPR010914">
    <property type="entry name" value="RsgA_GTPase_dom"/>
</dbReference>
<dbReference type="EC" id="3.6.1.-" evidence="2"/>
<reference evidence="4 5" key="1">
    <citation type="submission" date="2020-10" db="EMBL/GenBank/DDBJ databases">
        <title>ChiBAC.</title>
        <authorList>
            <person name="Zenner C."/>
            <person name="Hitch T.C.A."/>
            <person name="Clavel T."/>
        </authorList>
    </citation>
    <scope>NUCLEOTIDE SEQUENCE [LARGE SCALE GENOMIC DNA]</scope>
    <source>
        <strain evidence="4 5">DSM 107455</strain>
    </source>
</reference>
<dbReference type="CDD" id="cd01854">
    <property type="entry name" value="YjeQ_EngC"/>
    <property type="match status" value="1"/>
</dbReference>
<dbReference type="InterPro" id="IPR027417">
    <property type="entry name" value="P-loop_NTPase"/>
</dbReference>
<dbReference type="InterPro" id="IPR004881">
    <property type="entry name" value="Ribosome_biogen_GTPase_RsgA"/>
</dbReference>
<keyword evidence="2" id="KW-0342">GTP-binding</keyword>
<dbReference type="Gene3D" id="1.10.40.50">
    <property type="entry name" value="Probable gtpase engc, domain 3"/>
    <property type="match status" value="1"/>
</dbReference>
<evidence type="ECO:0000259" key="3">
    <source>
        <dbReference type="PROSITE" id="PS50936"/>
    </source>
</evidence>
<comment type="caution">
    <text evidence="4">The sequence shown here is derived from an EMBL/GenBank/DDBJ whole genome shotgun (WGS) entry which is preliminary data.</text>
</comment>
<comment type="subcellular location">
    <subcellularLocation>
        <location evidence="2">Cytoplasm</location>
    </subcellularLocation>
</comment>
<protein>
    <recommendedName>
        <fullName evidence="2">Small ribosomal subunit biogenesis GTPase RsgA</fullName>
        <ecNumber evidence="2">3.6.1.-</ecNumber>
    </recommendedName>
</protein>
<evidence type="ECO:0000313" key="4">
    <source>
        <dbReference type="EMBL" id="MBE5023619.1"/>
    </source>
</evidence>
<dbReference type="Pfam" id="PF03193">
    <property type="entry name" value="RsgA_GTPase"/>
    <property type="match status" value="1"/>
</dbReference>
<organism evidence="4 5">
    <name type="scientific">Thermophilibacter gallinarum</name>
    <dbReference type="NCBI Taxonomy" id="2779357"/>
    <lineage>
        <taxon>Bacteria</taxon>
        <taxon>Bacillati</taxon>
        <taxon>Actinomycetota</taxon>
        <taxon>Coriobacteriia</taxon>
        <taxon>Coriobacteriales</taxon>
        <taxon>Atopobiaceae</taxon>
        <taxon>Thermophilibacter</taxon>
    </lineage>
</organism>
<proteinExistence type="inferred from homology"/>
<dbReference type="Proteomes" id="UP001194273">
    <property type="component" value="Unassembled WGS sequence"/>
</dbReference>
<comment type="subunit">
    <text evidence="2">Monomer. Associates with 30S ribosomal subunit, binds 16S rRNA.</text>
</comment>
<feature type="binding site" evidence="2">
    <location>
        <begin position="303"/>
        <end position="311"/>
    </location>
    <ligand>
        <name>GTP</name>
        <dbReference type="ChEBI" id="CHEBI:37565"/>
    </ligand>
</feature>
<keyword evidence="2" id="KW-0694">RNA-binding</keyword>
<dbReference type="SUPFAM" id="SSF52540">
    <property type="entry name" value="P-loop containing nucleoside triphosphate hydrolases"/>
    <property type="match status" value="1"/>
</dbReference>
<dbReference type="PROSITE" id="PS50936">
    <property type="entry name" value="ENGC_GTPASE"/>
    <property type="match status" value="1"/>
</dbReference>
<dbReference type="NCBIfam" id="TIGR00157">
    <property type="entry name" value="ribosome small subunit-dependent GTPase A"/>
    <property type="match status" value="1"/>
</dbReference>
<keyword evidence="5" id="KW-1185">Reference proteome</keyword>
<keyword evidence="2" id="KW-0479">Metal-binding</keyword>
<comment type="function">
    <text evidence="2">One of several proteins that assist in the late maturation steps of the functional core of the 30S ribosomal subunit. Helps release RbfA from mature subunits. May play a role in the assembly of ribosomal proteins into the subunit. Circularly permuted GTPase that catalyzes slow GTP hydrolysis, GTPase activity is stimulated by the 30S ribosomal subunit.</text>
</comment>
<dbReference type="EMBL" id="JADCJZ010000001">
    <property type="protein sequence ID" value="MBE5023619.1"/>
    <property type="molecule type" value="Genomic_DNA"/>
</dbReference>
<name>A0ABR9QRD9_9ACTN</name>
<dbReference type="PANTHER" id="PTHR32120">
    <property type="entry name" value="SMALL RIBOSOMAL SUBUNIT BIOGENESIS GTPASE RSGA"/>
    <property type="match status" value="1"/>
</dbReference>
<accession>A0ABR9QRD9</accession>
<comment type="cofactor">
    <cofactor evidence="2">
        <name>Zn(2+)</name>
        <dbReference type="ChEBI" id="CHEBI:29105"/>
    </cofactor>
    <text evidence="2">Binds 1 zinc ion per subunit.</text>
</comment>
<keyword evidence="2" id="KW-0963">Cytoplasm</keyword>
<dbReference type="Gene3D" id="3.40.50.300">
    <property type="entry name" value="P-loop containing nucleotide triphosphate hydrolases"/>
    <property type="match status" value="1"/>
</dbReference>
<keyword evidence="1 2" id="KW-0690">Ribosome biogenesis</keyword>
<evidence type="ECO:0000313" key="5">
    <source>
        <dbReference type="Proteomes" id="UP001194273"/>
    </source>
</evidence>
<dbReference type="HAMAP" id="MF_01820">
    <property type="entry name" value="GTPase_RsgA"/>
    <property type="match status" value="1"/>
</dbReference>
<sequence length="436" mass="46918">MGAPIRGLTRFLSVYGRPAGRARAENSSSTTRYTADTGGARPACGKIAEKNVEFGRSCVAKRGQRVAAARKRRSSRQQQVTLPAIDALRDLPAFDDLRLDDAQRAAFDAFLGTAENADEMGLGFVVRLDRGYPLIVTADDVFRAEHSVSFAKQDAEKDEGLLPAVGDCVAVRRAPGHDMGVIERVLPRRTSFERWRGRNRGERQVLAANVDTILVVQPLGAGELLLGRVARSLVLARDCGLTPVVVLTKADRSSDEELTHEVERVRRLVGEDVRVIVTSSATGAGVEDVRACVPHGSCAMILGESGAGKSTLLNALLGHEALATGEVREKDDAGRHTTVARVMVSLPGAGVIADVPGLRSLPLVGHERGLAKAFPEIAEAALECRFNDCTHTHEPGCAVLSRFSEGDFCEERLRGYLALANEMRESARTLDPDVVI</sequence>
<evidence type="ECO:0000256" key="1">
    <source>
        <dbReference type="ARBA" id="ARBA00022517"/>
    </source>
</evidence>
<dbReference type="PANTHER" id="PTHR32120:SF10">
    <property type="entry name" value="SMALL RIBOSOMAL SUBUNIT BIOGENESIS GTPASE RSGA"/>
    <property type="match status" value="1"/>
</dbReference>
<feature type="binding site" evidence="2">
    <location>
        <position position="391"/>
    </location>
    <ligand>
        <name>Zn(2+)</name>
        <dbReference type="ChEBI" id="CHEBI:29105"/>
    </ligand>
</feature>
<gene>
    <name evidence="2 4" type="primary">rsgA</name>
    <name evidence="4" type="ORF">INF26_01955</name>
</gene>
<keyword evidence="2" id="KW-0547">Nucleotide-binding</keyword>
<feature type="binding site" evidence="2">
    <location>
        <position position="389"/>
    </location>
    <ligand>
        <name>Zn(2+)</name>
        <dbReference type="ChEBI" id="CHEBI:29105"/>
    </ligand>
</feature>
<keyword evidence="2" id="KW-0378">Hydrolase</keyword>
<comment type="similarity">
    <text evidence="2">Belongs to the TRAFAC class YlqF/YawG GTPase family. RsgA subfamily.</text>
</comment>